<dbReference type="Proteomes" id="UP000308267">
    <property type="component" value="Unassembled WGS sequence"/>
</dbReference>
<evidence type="ECO:0000256" key="3">
    <source>
        <dbReference type="ARBA" id="ARBA00023274"/>
    </source>
</evidence>
<dbReference type="Gene3D" id="1.10.287.1480">
    <property type="match status" value="1"/>
</dbReference>
<dbReference type="AlphaFoldDB" id="A0A4S2M269"/>
<comment type="similarity">
    <text evidence="1">Belongs to the universal ribosomal protein uS14 family.</text>
</comment>
<proteinExistence type="inferred from homology"/>
<evidence type="ECO:0000256" key="1">
    <source>
        <dbReference type="ARBA" id="ARBA00009083"/>
    </source>
</evidence>
<evidence type="ECO:0000313" key="5">
    <source>
        <dbReference type="Proteomes" id="UP000308267"/>
    </source>
</evidence>
<dbReference type="InterPro" id="IPR001209">
    <property type="entry name" value="Ribosomal_uS14"/>
</dbReference>
<dbReference type="PANTHER" id="PTHR19836">
    <property type="entry name" value="30S RIBOSOMAL PROTEIN S14"/>
    <property type="match status" value="1"/>
</dbReference>
<dbReference type="GO" id="GO:0006412">
    <property type="term" value="P:translation"/>
    <property type="evidence" value="ECO:0007669"/>
    <property type="project" value="InterPro"/>
</dbReference>
<evidence type="ECO:0000256" key="2">
    <source>
        <dbReference type="ARBA" id="ARBA00022980"/>
    </source>
</evidence>
<dbReference type="STRING" id="147828.A0A4S2M269"/>
<dbReference type="GO" id="GO:0005763">
    <property type="term" value="C:mitochondrial small ribosomal subunit"/>
    <property type="evidence" value="ECO:0007669"/>
    <property type="project" value="TreeGrafter"/>
</dbReference>
<dbReference type="OrthoDB" id="413436at2759"/>
<keyword evidence="3" id="KW-0687">Ribonucleoprotein</keyword>
<sequence>MQNLRSLFATPKYLGASLSQLSTHIRYLTLFPKIPSSIIVQHQTIPTKTPEHHSNPEVERLLETQLCGFPPYEARKLRPGFQDAIMKRDYLKREVSAHFSDLRLRLNAIRKNNILPRETRDMASLQIASLPRDSNWTRIKARCVITSRRRGCKMPWRISRIVWRRYADYNKMSGALWGAWSSNTRSVRKHMSWPPPKGHSVGEYLKRYHQYLADE</sequence>
<evidence type="ECO:0008006" key="6">
    <source>
        <dbReference type="Google" id="ProtNLM"/>
    </source>
</evidence>
<keyword evidence="2" id="KW-0689">Ribosomal protein</keyword>
<dbReference type="Pfam" id="PF00253">
    <property type="entry name" value="Ribosomal_S14"/>
    <property type="match status" value="1"/>
</dbReference>
<organism evidence="4 5">
    <name type="scientific">Opisthorchis felineus</name>
    <dbReference type="NCBI Taxonomy" id="147828"/>
    <lineage>
        <taxon>Eukaryota</taxon>
        <taxon>Metazoa</taxon>
        <taxon>Spiralia</taxon>
        <taxon>Lophotrochozoa</taxon>
        <taxon>Platyhelminthes</taxon>
        <taxon>Trematoda</taxon>
        <taxon>Digenea</taxon>
        <taxon>Opisthorchiida</taxon>
        <taxon>Opisthorchiata</taxon>
        <taxon>Opisthorchiidae</taxon>
        <taxon>Opisthorchis</taxon>
    </lineage>
</organism>
<reference evidence="4 5" key="1">
    <citation type="journal article" date="2019" name="BMC Genomics">
        <title>New insights from Opisthorchis felineus genome: update on genomics of the epidemiologically important liver flukes.</title>
        <authorList>
            <person name="Ershov N.I."/>
            <person name="Mordvinov V.A."/>
            <person name="Prokhortchouk E.B."/>
            <person name="Pakharukova M.Y."/>
            <person name="Gunbin K.V."/>
            <person name="Ustyantsev K."/>
            <person name="Genaev M.A."/>
            <person name="Blinov A.G."/>
            <person name="Mazur A."/>
            <person name="Boulygina E."/>
            <person name="Tsygankova S."/>
            <person name="Khrameeva E."/>
            <person name="Chekanov N."/>
            <person name="Fan G."/>
            <person name="Xiao A."/>
            <person name="Zhang H."/>
            <person name="Xu X."/>
            <person name="Yang H."/>
            <person name="Solovyev V."/>
            <person name="Lee S.M."/>
            <person name="Liu X."/>
            <person name="Afonnikov D.A."/>
            <person name="Skryabin K.G."/>
        </authorList>
    </citation>
    <scope>NUCLEOTIDE SEQUENCE [LARGE SCALE GENOMIC DNA]</scope>
    <source>
        <strain evidence="4">AK-0245</strain>
        <tissue evidence="4">Whole organism</tissue>
    </source>
</reference>
<accession>A0A4S2M269</accession>
<gene>
    <name evidence="4" type="ORF">CRM22_003253</name>
</gene>
<keyword evidence="5" id="KW-1185">Reference proteome</keyword>
<evidence type="ECO:0000313" key="4">
    <source>
        <dbReference type="EMBL" id="TGZ70345.1"/>
    </source>
</evidence>
<comment type="caution">
    <text evidence="4">The sequence shown here is derived from an EMBL/GenBank/DDBJ whole genome shotgun (WGS) entry which is preliminary data.</text>
</comment>
<dbReference type="GO" id="GO:0003735">
    <property type="term" value="F:structural constituent of ribosome"/>
    <property type="evidence" value="ECO:0007669"/>
    <property type="project" value="InterPro"/>
</dbReference>
<name>A0A4S2M269_OPIFE</name>
<protein>
    <recommendedName>
        <fullName evidence="6">Ribosomal protein S14</fullName>
    </recommendedName>
</protein>
<dbReference type="EMBL" id="SJOL01005444">
    <property type="protein sequence ID" value="TGZ70345.1"/>
    <property type="molecule type" value="Genomic_DNA"/>
</dbReference>
<dbReference type="PANTHER" id="PTHR19836:SF19">
    <property type="entry name" value="SMALL RIBOSOMAL SUBUNIT PROTEIN US14M"/>
    <property type="match status" value="1"/>
</dbReference>
<dbReference type="SUPFAM" id="SSF57716">
    <property type="entry name" value="Glucocorticoid receptor-like (DNA-binding domain)"/>
    <property type="match status" value="1"/>
</dbReference>